<keyword evidence="4" id="KW-0456">Lyase</keyword>
<name>A0A1N7SMP9_9BURK</name>
<dbReference type="Gene3D" id="1.50.10.100">
    <property type="entry name" value="Chondroitin AC/alginate lyase"/>
    <property type="match status" value="1"/>
</dbReference>
<dbReference type="GO" id="GO:0042597">
    <property type="term" value="C:periplasmic space"/>
    <property type="evidence" value="ECO:0007669"/>
    <property type="project" value="UniProtKB-SubCell"/>
</dbReference>
<dbReference type="AlphaFoldDB" id="A0A1N7SMP9"/>
<comment type="caution">
    <text evidence="7">The sequence shown here is derived from an EMBL/GenBank/DDBJ whole genome shotgun (WGS) entry which is preliminary data.</text>
</comment>
<reference evidence="7" key="1">
    <citation type="submission" date="2016-12" db="EMBL/GenBank/DDBJ databases">
        <authorList>
            <person name="Moulin L."/>
        </authorList>
    </citation>
    <scope>NUCLEOTIDE SEQUENCE [LARGE SCALE GENOMIC DNA]</scope>
    <source>
        <strain evidence="7">STM 7183</strain>
    </source>
</reference>
<evidence type="ECO:0000256" key="4">
    <source>
        <dbReference type="ARBA" id="ARBA00023239"/>
    </source>
</evidence>
<dbReference type="PANTHER" id="PTHR39210">
    <property type="entry name" value="HEPARIN-SULFATE LYASE"/>
    <property type="match status" value="1"/>
</dbReference>
<dbReference type="EMBL" id="CYGY02000063">
    <property type="protein sequence ID" value="SIT48249.1"/>
    <property type="molecule type" value="Genomic_DNA"/>
</dbReference>
<comment type="subcellular location">
    <subcellularLocation>
        <location evidence="1">Periplasm</location>
    </subcellularLocation>
</comment>
<dbReference type="InterPro" id="IPR008929">
    <property type="entry name" value="Chondroitin_lyas"/>
</dbReference>
<keyword evidence="2" id="KW-0732">Signal</keyword>
<organism evidence="7 8">
    <name type="scientific">Paraburkholderia piptadeniae</name>
    <dbReference type="NCBI Taxonomy" id="1701573"/>
    <lineage>
        <taxon>Bacteria</taxon>
        <taxon>Pseudomonadati</taxon>
        <taxon>Pseudomonadota</taxon>
        <taxon>Betaproteobacteria</taxon>
        <taxon>Burkholderiales</taxon>
        <taxon>Burkholderiaceae</taxon>
        <taxon>Paraburkholderia</taxon>
    </lineage>
</organism>
<sequence>MTPSQALRLFHTVRHLRPVQVLYRARYVLLPHARINVHIDGAVRPATFDRLPATFASSPDEYLGDKLFRFLNRDGDLNGGWNNPQYERLWLYNLHYFNYLNQSTRNHHAHSLGRLIDAWIVANPVGMGAGWEPYPLSLRIVNWIKWGSTGQPMTSVALTSLYVQARYLAQRLEYHLLGNHLFANAKALVCAGLFFDTPEASCWLATGLAILRRELPRQVLEDGGHIELSPMYHAIFIEDLLDIVNLATCIGTHRRCADAENCLSLARKPLPRMMQWLRTMTHPDGEIVQFNDAAFGIARPYAVLAKYAGRLALEVQPASYRPPLTTLDASGYVRAECGDYVAFLDVARVGPDYLPGHAHADTLTFELSLHGQRLIIDAGTSTYVADEQRMIERGTSAHNTVTYQAQNSSDVWSAFRVGRRAYPIDIDMRAQTHRGRSRRADNSGTPRTGEAVSLGAIDRATWSISAAHTGYAHLPGSIIHRRTWHGDEETLLIVDRLERPDGRTIADLQGTFATLRFAAHIDLIESAAGHVIGSADGKVVCHVTHTGSAAHIVNDFHYPRFGVKVPCKVLRLSFLHATLVTRLSFRTQA</sequence>
<evidence type="ECO:0000256" key="2">
    <source>
        <dbReference type="ARBA" id="ARBA00022729"/>
    </source>
</evidence>
<dbReference type="SUPFAM" id="SSF48230">
    <property type="entry name" value="Chondroitin AC/alginate lyase"/>
    <property type="match status" value="1"/>
</dbReference>
<dbReference type="InterPro" id="IPR012480">
    <property type="entry name" value="Hepar_II_III_C"/>
</dbReference>
<protein>
    <submittedName>
        <fullName evidence="7">Heparinase II/III family protein</fullName>
    </submittedName>
</protein>
<evidence type="ECO:0000256" key="3">
    <source>
        <dbReference type="ARBA" id="ARBA00022764"/>
    </source>
</evidence>
<evidence type="ECO:0000313" key="7">
    <source>
        <dbReference type="EMBL" id="SIT48249.1"/>
    </source>
</evidence>
<accession>A0A1N7SMP9</accession>
<dbReference type="PANTHER" id="PTHR39210:SF1">
    <property type="entry name" value="HEPARIN-SULFATE LYASE"/>
    <property type="match status" value="1"/>
</dbReference>
<dbReference type="InterPro" id="IPR031680">
    <property type="entry name" value="Hepar_II_III_N"/>
</dbReference>
<evidence type="ECO:0000259" key="5">
    <source>
        <dbReference type="Pfam" id="PF07940"/>
    </source>
</evidence>
<evidence type="ECO:0000313" key="8">
    <source>
        <dbReference type="Proteomes" id="UP000195569"/>
    </source>
</evidence>
<dbReference type="OrthoDB" id="9763014at2"/>
<dbReference type="Pfam" id="PF07940">
    <property type="entry name" value="Hepar_II_III_C"/>
    <property type="match status" value="1"/>
</dbReference>
<dbReference type="RefSeq" id="WP_087737905.1">
    <property type="nucleotide sequence ID" value="NZ_CYGY02000063.1"/>
</dbReference>
<dbReference type="Gene3D" id="2.70.98.70">
    <property type="match status" value="1"/>
</dbReference>
<feature type="domain" description="Heparin-sulfate lyase N-terminal" evidence="6">
    <location>
        <begin position="158"/>
        <end position="294"/>
    </location>
</feature>
<evidence type="ECO:0000259" key="6">
    <source>
        <dbReference type="Pfam" id="PF16889"/>
    </source>
</evidence>
<gene>
    <name evidence="7" type="ORF">BN2476_630074</name>
</gene>
<dbReference type="GO" id="GO:0016829">
    <property type="term" value="F:lyase activity"/>
    <property type="evidence" value="ECO:0007669"/>
    <property type="project" value="UniProtKB-KW"/>
</dbReference>
<keyword evidence="8" id="KW-1185">Reference proteome</keyword>
<dbReference type="Proteomes" id="UP000195569">
    <property type="component" value="Unassembled WGS sequence"/>
</dbReference>
<dbReference type="Pfam" id="PF16889">
    <property type="entry name" value="Hepar_II_III_N"/>
    <property type="match status" value="1"/>
</dbReference>
<feature type="domain" description="Heparinase II/III-like C-terminal" evidence="5">
    <location>
        <begin position="322"/>
        <end position="569"/>
    </location>
</feature>
<keyword evidence="3" id="KW-0574">Periplasm</keyword>
<evidence type="ECO:0000256" key="1">
    <source>
        <dbReference type="ARBA" id="ARBA00004418"/>
    </source>
</evidence>
<proteinExistence type="predicted"/>